<feature type="compositionally biased region" description="Basic residues" evidence="1">
    <location>
        <begin position="1"/>
        <end position="12"/>
    </location>
</feature>
<comment type="caution">
    <text evidence="2">The sequence shown here is derived from an EMBL/GenBank/DDBJ whole genome shotgun (WGS) entry which is preliminary data.</text>
</comment>
<dbReference type="AlphaFoldDB" id="A0A9P4NWV1"/>
<proteinExistence type="predicted"/>
<gene>
    <name evidence="2" type="ORF">EJ08DRAFT_124126</name>
</gene>
<evidence type="ECO:0000256" key="1">
    <source>
        <dbReference type="SAM" id="MobiDB-lite"/>
    </source>
</evidence>
<feature type="compositionally biased region" description="Polar residues" evidence="1">
    <location>
        <begin position="123"/>
        <end position="133"/>
    </location>
</feature>
<evidence type="ECO:0000313" key="3">
    <source>
        <dbReference type="Proteomes" id="UP000800235"/>
    </source>
</evidence>
<feature type="compositionally biased region" description="Basic and acidic residues" evidence="1">
    <location>
        <begin position="161"/>
        <end position="173"/>
    </location>
</feature>
<dbReference type="Proteomes" id="UP000800235">
    <property type="component" value="Unassembled WGS sequence"/>
</dbReference>
<feature type="region of interest" description="Disordered" evidence="1">
    <location>
        <begin position="1"/>
        <end position="21"/>
    </location>
</feature>
<accession>A0A9P4NWV1</accession>
<dbReference type="EMBL" id="MU007025">
    <property type="protein sequence ID" value="KAF2432611.1"/>
    <property type="molecule type" value="Genomic_DNA"/>
</dbReference>
<evidence type="ECO:0000313" key="2">
    <source>
        <dbReference type="EMBL" id="KAF2432611.1"/>
    </source>
</evidence>
<name>A0A9P4NWV1_9PEZI</name>
<organism evidence="2 3">
    <name type="scientific">Tothia fuscella</name>
    <dbReference type="NCBI Taxonomy" id="1048955"/>
    <lineage>
        <taxon>Eukaryota</taxon>
        <taxon>Fungi</taxon>
        <taxon>Dikarya</taxon>
        <taxon>Ascomycota</taxon>
        <taxon>Pezizomycotina</taxon>
        <taxon>Dothideomycetes</taxon>
        <taxon>Pleosporomycetidae</taxon>
        <taxon>Venturiales</taxon>
        <taxon>Cylindrosympodiaceae</taxon>
        <taxon>Tothia</taxon>
    </lineage>
</organism>
<protein>
    <submittedName>
        <fullName evidence="2">Uncharacterized protein</fullName>
    </submittedName>
</protein>
<keyword evidence="3" id="KW-1185">Reference proteome</keyword>
<feature type="region of interest" description="Disordered" evidence="1">
    <location>
        <begin position="95"/>
        <end position="173"/>
    </location>
</feature>
<reference evidence="2" key="1">
    <citation type="journal article" date="2020" name="Stud. Mycol.">
        <title>101 Dothideomycetes genomes: a test case for predicting lifestyles and emergence of pathogens.</title>
        <authorList>
            <person name="Haridas S."/>
            <person name="Albert R."/>
            <person name="Binder M."/>
            <person name="Bloem J."/>
            <person name="Labutti K."/>
            <person name="Salamov A."/>
            <person name="Andreopoulos B."/>
            <person name="Baker S."/>
            <person name="Barry K."/>
            <person name="Bills G."/>
            <person name="Bluhm B."/>
            <person name="Cannon C."/>
            <person name="Castanera R."/>
            <person name="Culley D."/>
            <person name="Daum C."/>
            <person name="Ezra D."/>
            <person name="Gonzalez J."/>
            <person name="Henrissat B."/>
            <person name="Kuo A."/>
            <person name="Liang C."/>
            <person name="Lipzen A."/>
            <person name="Lutzoni F."/>
            <person name="Magnuson J."/>
            <person name="Mondo S."/>
            <person name="Nolan M."/>
            <person name="Ohm R."/>
            <person name="Pangilinan J."/>
            <person name="Park H.-J."/>
            <person name="Ramirez L."/>
            <person name="Alfaro M."/>
            <person name="Sun H."/>
            <person name="Tritt A."/>
            <person name="Yoshinaga Y."/>
            <person name="Zwiers L.-H."/>
            <person name="Turgeon B."/>
            <person name="Goodwin S."/>
            <person name="Spatafora J."/>
            <person name="Crous P."/>
            <person name="Grigoriev I."/>
        </authorList>
    </citation>
    <scope>NUCLEOTIDE SEQUENCE</scope>
    <source>
        <strain evidence="2">CBS 130266</strain>
    </source>
</reference>
<sequence length="195" mass="22081">MPRTPPYRRTHNNHITPSNTPCHISKTAKLIYRIMIVDHRQGMGRTVLRSVCLNHRRSRTDPLPLILLLTPAHPLPRPPSRFAIIHLLTLSAADQRPTVEETRSSRPLSREPSVPRASEARNHTSTTDSSTIDPNLRNYAVGARSGSGNGQRDQHLTNGESKAERKRRLEEQREAVRLQMEALNRDIALMDEGDE</sequence>